<dbReference type="InterPro" id="IPR027359">
    <property type="entry name" value="Volt_channel_dom_sf"/>
</dbReference>
<dbReference type="Pfam" id="PF02825">
    <property type="entry name" value="WWE"/>
    <property type="match status" value="1"/>
</dbReference>
<dbReference type="GO" id="GO:0086010">
    <property type="term" value="P:membrane depolarization during action potential"/>
    <property type="evidence" value="ECO:0007669"/>
    <property type="project" value="TreeGrafter"/>
</dbReference>
<dbReference type="GO" id="GO:0070509">
    <property type="term" value="P:calcium ion import"/>
    <property type="evidence" value="ECO:0007669"/>
    <property type="project" value="TreeGrafter"/>
</dbReference>
<protein>
    <submittedName>
        <fullName evidence="8">Uncharacterized protein</fullName>
    </submittedName>
</protein>
<dbReference type="InterPro" id="IPR002048">
    <property type="entry name" value="EF_hand_dom"/>
</dbReference>
<feature type="domain" description="EF-hand" evidence="6">
    <location>
        <begin position="398"/>
        <end position="433"/>
    </location>
</feature>
<dbReference type="SUPFAM" id="SSF81324">
    <property type="entry name" value="Voltage-gated potassium channels"/>
    <property type="match status" value="1"/>
</dbReference>
<dbReference type="EMBL" id="CAJNNV010031683">
    <property type="protein sequence ID" value="CAE8637342.1"/>
    <property type="molecule type" value="Genomic_DNA"/>
</dbReference>
<feature type="transmembrane region" description="Helical" evidence="5">
    <location>
        <begin position="355"/>
        <end position="380"/>
    </location>
</feature>
<evidence type="ECO:0000256" key="2">
    <source>
        <dbReference type="ARBA" id="ARBA00022692"/>
    </source>
</evidence>
<feature type="transmembrane region" description="Helical" evidence="5">
    <location>
        <begin position="290"/>
        <end position="308"/>
    </location>
</feature>
<evidence type="ECO:0000259" key="7">
    <source>
        <dbReference type="PROSITE" id="PS50918"/>
    </source>
</evidence>
<dbReference type="AlphaFoldDB" id="A0A813HI16"/>
<dbReference type="SUPFAM" id="SSF117839">
    <property type="entry name" value="WWE domain"/>
    <property type="match status" value="1"/>
</dbReference>
<dbReference type="GO" id="GO:0005509">
    <property type="term" value="F:calcium ion binding"/>
    <property type="evidence" value="ECO:0007669"/>
    <property type="project" value="InterPro"/>
</dbReference>
<keyword evidence="9" id="KW-1185">Reference proteome</keyword>
<keyword evidence="2 5" id="KW-0812">Transmembrane</keyword>
<evidence type="ECO:0000256" key="5">
    <source>
        <dbReference type="SAM" id="Phobius"/>
    </source>
</evidence>
<feature type="transmembrane region" description="Helical" evidence="5">
    <location>
        <begin position="144"/>
        <end position="162"/>
    </location>
</feature>
<feature type="transmembrane region" description="Helical" evidence="5">
    <location>
        <begin position="211"/>
        <end position="237"/>
    </location>
</feature>
<reference evidence="8" key="1">
    <citation type="submission" date="2021-02" db="EMBL/GenBank/DDBJ databases">
        <authorList>
            <person name="Dougan E. K."/>
            <person name="Rhodes N."/>
            <person name="Thang M."/>
            <person name="Chan C."/>
        </authorList>
    </citation>
    <scope>NUCLEOTIDE SEQUENCE</scope>
</reference>
<dbReference type="InterPro" id="IPR043203">
    <property type="entry name" value="VGCC_Ca_Na"/>
</dbReference>
<feature type="domain" description="WWE" evidence="7">
    <location>
        <begin position="1"/>
        <end position="74"/>
    </location>
</feature>
<sequence length="687" mass="77078">MFPDPGDVIWQWEHRTGFKNYDFRATARIEDAFQRGLPRVRLKAGKLDDTPMELFFYDMIQFDPKTGNCRKILRIGPTGFWQSLRRRVNELARLIGTGRSQRMVFAQYERQRQDLRRGLDDKDYSVCDFYHETGCCATAAKSNLFFIFSMLAVALNAIWIGIDADLNTSATLAQAAPGFQVVEHCFCAAFSTEVAIRFLAFRLKRDCMKDAWFLFDTSLVVLMVGETWLLPLVLVIVGQQQLDHGVKGLTILRTVRMMRLTRLGRIARLLRAVPEVLTLLKGIVEAMRSVFFTLLLQFVLLYVFGVVFKIQSEEDEMLKQIFPDVPASMWLLLLSGTFLDAPSVVANAVGAESPVLAGLFLLFIFLSSFMVLNMLIGILCDVVHQVALNEQEEAAVAFLKSTLLEILECHDKDNDRQIHRDEFELLMRNPEMHFVLTRFGVNVIDLITLKDVLFEDKDCALEGEDDFDISPVPSTARSPARSPTRSLRKLSFNEFLQVVLRLRGGNNATVTDIVDLREYVRQRLDRMDWRLTGQPAAQGAAHGPQLRSLRTMKSMAASSSGPSPIKRDVSFGAEAGSARLELPEACFARVLPGILKSEIGYQEVGKSVADTLLVRLSELSAGQHEIAIKQVAWQNDVADKQAELAQGLKAAQIEIAKVARAMERPFKTIGGKSEASPEVLALHGVPR</sequence>
<comment type="subcellular location">
    <subcellularLocation>
        <location evidence="1">Membrane</location>
        <topology evidence="1">Multi-pass membrane protein</topology>
    </subcellularLocation>
</comment>
<dbReference type="GO" id="GO:0008332">
    <property type="term" value="F:low voltage-gated calcium channel activity"/>
    <property type="evidence" value="ECO:0007669"/>
    <property type="project" value="TreeGrafter"/>
</dbReference>
<dbReference type="InterPro" id="IPR005821">
    <property type="entry name" value="Ion_trans_dom"/>
</dbReference>
<dbReference type="InterPro" id="IPR004170">
    <property type="entry name" value="WWE_dom"/>
</dbReference>
<evidence type="ECO:0000313" key="8">
    <source>
        <dbReference type="EMBL" id="CAE8637342.1"/>
    </source>
</evidence>
<keyword evidence="3 5" id="KW-1133">Transmembrane helix</keyword>
<dbReference type="PROSITE" id="PS50222">
    <property type="entry name" value="EF_HAND_2"/>
    <property type="match status" value="1"/>
</dbReference>
<name>A0A813HI16_POLGL</name>
<dbReference type="Pfam" id="PF00520">
    <property type="entry name" value="Ion_trans"/>
    <property type="match status" value="1"/>
</dbReference>
<evidence type="ECO:0000259" key="6">
    <source>
        <dbReference type="PROSITE" id="PS50222"/>
    </source>
</evidence>
<dbReference type="PANTHER" id="PTHR10037:SF230">
    <property type="entry name" value="CA[2+]-CHANNEL PROTEIN ALPHA[[1]] SUBUNIT T, ISOFORM F"/>
    <property type="match status" value="1"/>
</dbReference>
<comment type="caution">
    <text evidence="8">The sequence shown here is derived from an EMBL/GenBank/DDBJ whole genome shotgun (WGS) entry which is preliminary data.</text>
</comment>
<dbReference type="InterPro" id="IPR037197">
    <property type="entry name" value="WWE_dom_sf"/>
</dbReference>
<keyword evidence="4 5" id="KW-0472">Membrane</keyword>
<dbReference type="Gene3D" id="3.30.720.50">
    <property type="match status" value="1"/>
</dbReference>
<evidence type="ECO:0000256" key="3">
    <source>
        <dbReference type="ARBA" id="ARBA00022989"/>
    </source>
</evidence>
<organism evidence="8 9">
    <name type="scientific">Polarella glacialis</name>
    <name type="common">Dinoflagellate</name>
    <dbReference type="NCBI Taxonomy" id="89957"/>
    <lineage>
        <taxon>Eukaryota</taxon>
        <taxon>Sar</taxon>
        <taxon>Alveolata</taxon>
        <taxon>Dinophyceae</taxon>
        <taxon>Suessiales</taxon>
        <taxon>Suessiaceae</taxon>
        <taxon>Polarella</taxon>
    </lineage>
</organism>
<gene>
    <name evidence="8" type="ORF">PGLA1383_LOCUS52709</name>
</gene>
<dbReference type="Proteomes" id="UP000654075">
    <property type="component" value="Unassembled WGS sequence"/>
</dbReference>
<dbReference type="GO" id="GO:0005248">
    <property type="term" value="F:voltage-gated sodium channel activity"/>
    <property type="evidence" value="ECO:0007669"/>
    <property type="project" value="TreeGrafter"/>
</dbReference>
<proteinExistence type="predicted"/>
<dbReference type="Gene3D" id="1.10.287.70">
    <property type="match status" value="1"/>
</dbReference>
<dbReference type="GO" id="GO:0001518">
    <property type="term" value="C:voltage-gated sodium channel complex"/>
    <property type="evidence" value="ECO:0007669"/>
    <property type="project" value="TreeGrafter"/>
</dbReference>
<evidence type="ECO:0000313" key="9">
    <source>
        <dbReference type="Proteomes" id="UP000654075"/>
    </source>
</evidence>
<evidence type="ECO:0000256" key="4">
    <source>
        <dbReference type="ARBA" id="ARBA00023136"/>
    </source>
</evidence>
<dbReference type="PROSITE" id="PS50918">
    <property type="entry name" value="WWE"/>
    <property type="match status" value="1"/>
</dbReference>
<dbReference type="Gene3D" id="1.20.120.350">
    <property type="entry name" value="Voltage-gated potassium channels. Chain C"/>
    <property type="match status" value="1"/>
</dbReference>
<dbReference type="OrthoDB" id="412919at2759"/>
<feature type="transmembrane region" description="Helical" evidence="5">
    <location>
        <begin position="329"/>
        <end position="349"/>
    </location>
</feature>
<accession>A0A813HI16</accession>
<evidence type="ECO:0000256" key="1">
    <source>
        <dbReference type="ARBA" id="ARBA00004141"/>
    </source>
</evidence>
<dbReference type="PANTHER" id="PTHR10037">
    <property type="entry name" value="VOLTAGE-GATED CATION CHANNEL CALCIUM AND SODIUM"/>
    <property type="match status" value="1"/>
</dbReference>